<keyword evidence="2" id="KW-0805">Transcription regulation</keyword>
<dbReference type="EMBL" id="BMZH01000002">
    <property type="protein sequence ID" value="GHA86883.1"/>
    <property type="molecule type" value="Genomic_DNA"/>
</dbReference>
<dbReference type="PRINTS" id="PR00039">
    <property type="entry name" value="HTHLYSR"/>
</dbReference>
<keyword evidence="7" id="KW-1185">Reference proteome</keyword>
<dbReference type="Pfam" id="PF03466">
    <property type="entry name" value="LysR_substrate"/>
    <property type="match status" value="1"/>
</dbReference>
<evidence type="ECO:0000256" key="3">
    <source>
        <dbReference type="ARBA" id="ARBA00023125"/>
    </source>
</evidence>
<organism evidence="6 7">
    <name type="scientific">Algimonas arctica</name>
    <dbReference type="NCBI Taxonomy" id="1479486"/>
    <lineage>
        <taxon>Bacteria</taxon>
        <taxon>Pseudomonadati</taxon>
        <taxon>Pseudomonadota</taxon>
        <taxon>Alphaproteobacteria</taxon>
        <taxon>Maricaulales</taxon>
        <taxon>Robiginitomaculaceae</taxon>
        <taxon>Algimonas</taxon>
    </lineage>
</organism>
<keyword evidence="4" id="KW-0804">Transcription</keyword>
<evidence type="ECO:0000256" key="1">
    <source>
        <dbReference type="ARBA" id="ARBA00009437"/>
    </source>
</evidence>
<dbReference type="PROSITE" id="PS50931">
    <property type="entry name" value="HTH_LYSR"/>
    <property type="match status" value="1"/>
</dbReference>
<reference evidence="6" key="1">
    <citation type="journal article" date="2014" name="Int. J. Syst. Evol. Microbiol.">
        <title>Complete genome sequence of Corynebacterium casei LMG S-19264T (=DSM 44701T), isolated from a smear-ripened cheese.</title>
        <authorList>
            <consortium name="US DOE Joint Genome Institute (JGI-PGF)"/>
            <person name="Walter F."/>
            <person name="Albersmeier A."/>
            <person name="Kalinowski J."/>
            <person name="Ruckert C."/>
        </authorList>
    </citation>
    <scope>NUCLEOTIDE SEQUENCE</scope>
    <source>
        <strain evidence="6">KCTC 32513</strain>
    </source>
</reference>
<evidence type="ECO:0000256" key="4">
    <source>
        <dbReference type="ARBA" id="ARBA00023163"/>
    </source>
</evidence>
<keyword evidence="3" id="KW-0238">DNA-binding</keyword>
<dbReference type="InterPro" id="IPR036390">
    <property type="entry name" value="WH_DNA-bd_sf"/>
</dbReference>
<dbReference type="AlphaFoldDB" id="A0A8J3CPR5"/>
<dbReference type="GO" id="GO:0003700">
    <property type="term" value="F:DNA-binding transcription factor activity"/>
    <property type="evidence" value="ECO:0007669"/>
    <property type="project" value="InterPro"/>
</dbReference>
<gene>
    <name evidence="6" type="ORF">GCM10009069_07660</name>
</gene>
<dbReference type="GO" id="GO:0043565">
    <property type="term" value="F:sequence-specific DNA binding"/>
    <property type="evidence" value="ECO:0007669"/>
    <property type="project" value="TreeGrafter"/>
</dbReference>
<dbReference type="GO" id="GO:0006351">
    <property type="term" value="P:DNA-templated transcription"/>
    <property type="evidence" value="ECO:0007669"/>
    <property type="project" value="TreeGrafter"/>
</dbReference>
<dbReference type="SUPFAM" id="SSF53850">
    <property type="entry name" value="Periplasmic binding protein-like II"/>
    <property type="match status" value="1"/>
</dbReference>
<dbReference type="PANTHER" id="PTHR30537">
    <property type="entry name" value="HTH-TYPE TRANSCRIPTIONAL REGULATOR"/>
    <property type="match status" value="1"/>
</dbReference>
<protein>
    <submittedName>
        <fullName evidence="6">LysR family transcriptional regulator</fullName>
    </submittedName>
</protein>
<dbReference type="Gene3D" id="1.10.10.10">
    <property type="entry name" value="Winged helix-like DNA-binding domain superfamily/Winged helix DNA-binding domain"/>
    <property type="match status" value="1"/>
</dbReference>
<dbReference type="Pfam" id="PF00126">
    <property type="entry name" value="HTH_1"/>
    <property type="match status" value="1"/>
</dbReference>
<evidence type="ECO:0000256" key="2">
    <source>
        <dbReference type="ARBA" id="ARBA00023015"/>
    </source>
</evidence>
<evidence type="ECO:0000313" key="7">
    <source>
        <dbReference type="Proteomes" id="UP000634004"/>
    </source>
</evidence>
<proteinExistence type="inferred from homology"/>
<sequence>MNTNWSDYPVFLAVAQAGSLTAAGKKLGMSQPTVGRRIRALEDHFNTNLLKRQDGQLIPTTFGQSMLDHISRMQDEAAAIDRSSATLEDSLSGVVRLSATEGIGTAWLPGVMQRFRSEHPDVLVDIGISFESHNLAQREADIALRWNNPGEQNSLIGRKVASVGFGMFASPEYLALAGVPTTLEDLSKHDGVVAAIMDGKILWLTDPDTDEPIHLPGRITFKSNSIWAFYEGLEQGYGIGMLPLCGADSRGLHLSRIMSEMEHKEDLYLVAHQDLKRSARIRAVFDYLVEAFRQDSAFFDGGGESVFSPGRFDIAPPSACREERAHSHLTVAAE</sequence>
<feature type="domain" description="HTH lysR-type" evidence="5">
    <location>
        <begin position="10"/>
        <end position="60"/>
    </location>
</feature>
<name>A0A8J3CPR5_9PROT</name>
<reference evidence="6" key="2">
    <citation type="submission" date="2020-09" db="EMBL/GenBank/DDBJ databases">
        <authorList>
            <person name="Sun Q."/>
            <person name="Kim S."/>
        </authorList>
    </citation>
    <scope>NUCLEOTIDE SEQUENCE</scope>
    <source>
        <strain evidence="6">KCTC 32513</strain>
    </source>
</reference>
<dbReference type="InterPro" id="IPR058163">
    <property type="entry name" value="LysR-type_TF_proteobact-type"/>
</dbReference>
<dbReference type="Proteomes" id="UP000634004">
    <property type="component" value="Unassembled WGS sequence"/>
</dbReference>
<comment type="similarity">
    <text evidence="1">Belongs to the LysR transcriptional regulatory family.</text>
</comment>
<comment type="caution">
    <text evidence="6">The sequence shown here is derived from an EMBL/GenBank/DDBJ whole genome shotgun (WGS) entry which is preliminary data.</text>
</comment>
<accession>A0A8J3CPR5</accession>
<dbReference type="InterPro" id="IPR000847">
    <property type="entry name" value="LysR_HTH_N"/>
</dbReference>
<evidence type="ECO:0000259" key="5">
    <source>
        <dbReference type="PROSITE" id="PS50931"/>
    </source>
</evidence>
<evidence type="ECO:0000313" key="6">
    <source>
        <dbReference type="EMBL" id="GHA86883.1"/>
    </source>
</evidence>
<dbReference type="Gene3D" id="3.40.190.290">
    <property type="match status" value="1"/>
</dbReference>
<dbReference type="InterPro" id="IPR005119">
    <property type="entry name" value="LysR_subst-bd"/>
</dbReference>
<dbReference type="PANTHER" id="PTHR30537:SF3">
    <property type="entry name" value="TRANSCRIPTIONAL REGULATORY PROTEIN"/>
    <property type="match status" value="1"/>
</dbReference>
<dbReference type="InterPro" id="IPR036388">
    <property type="entry name" value="WH-like_DNA-bd_sf"/>
</dbReference>
<dbReference type="SUPFAM" id="SSF46785">
    <property type="entry name" value="Winged helix' DNA-binding domain"/>
    <property type="match status" value="1"/>
</dbReference>
<dbReference type="RefSeq" id="WP_189495585.1">
    <property type="nucleotide sequence ID" value="NZ_BMZH01000002.1"/>
</dbReference>